<reference evidence="2" key="2">
    <citation type="submission" date="2025-09" db="UniProtKB">
        <authorList>
            <consortium name="Ensembl"/>
        </authorList>
    </citation>
    <scope>IDENTIFICATION</scope>
</reference>
<dbReference type="InterPro" id="IPR027417">
    <property type="entry name" value="P-loop_NTPase"/>
</dbReference>
<keyword evidence="3" id="KW-1185">Reference proteome</keyword>
<evidence type="ECO:0000313" key="3">
    <source>
        <dbReference type="Proteomes" id="UP000694403"/>
    </source>
</evidence>
<dbReference type="Proteomes" id="UP000694403">
    <property type="component" value="Unplaced"/>
</dbReference>
<dbReference type="PANTHER" id="PTHR22878">
    <property type="entry name" value="DYNEIN HEAVY CHAIN 6, AXONEMAL-LIKE-RELATED"/>
    <property type="match status" value="1"/>
</dbReference>
<reference evidence="2" key="1">
    <citation type="submission" date="2025-08" db="UniProtKB">
        <authorList>
            <consortium name="Ensembl"/>
        </authorList>
    </citation>
    <scope>IDENTIFICATION</scope>
</reference>
<sequence length="88" mass="10100">IIPSVPFLYSLIILGEIGDKECKFHPKFWLILLTQFANPHYKPEIQAQNTLINFTVTQADPWQRVSEPRSNDLGLRYGAKNKSGDIWA</sequence>
<dbReference type="AlphaFoldDB" id="A0A8C3S1K9"/>
<dbReference type="GO" id="GO:0045505">
    <property type="term" value="F:dynein intermediate chain binding"/>
    <property type="evidence" value="ECO:0007669"/>
    <property type="project" value="InterPro"/>
</dbReference>
<feature type="domain" description="Dynein heavy chain ATP-binding dynein motor region" evidence="1">
    <location>
        <begin position="16"/>
        <end position="58"/>
    </location>
</feature>
<accession>A0A8C3S1K9</accession>
<evidence type="ECO:0000313" key="2">
    <source>
        <dbReference type="Ensembl" id="ENSCSRP00000007306.1"/>
    </source>
</evidence>
<organism evidence="2 3">
    <name type="scientific">Chelydra serpentina</name>
    <name type="common">Snapping turtle</name>
    <name type="synonym">Testudo serpentina</name>
    <dbReference type="NCBI Taxonomy" id="8475"/>
    <lineage>
        <taxon>Eukaryota</taxon>
        <taxon>Metazoa</taxon>
        <taxon>Chordata</taxon>
        <taxon>Craniata</taxon>
        <taxon>Vertebrata</taxon>
        <taxon>Euteleostomi</taxon>
        <taxon>Archelosauria</taxon>
        <taxon>Testudinata</taxon>
        <taxon>Testudines</taxon>
        <taxon>Cryptodira</taxon>
        <taxon>Durocryptodira</taxon>
        <taxon>Americhelydia</taxon>
        <taxon>Chelydroidea</taxon>
        <taxon>Chelydridae</taxon>
        <taxon>Chelydra</taxon>
    </lineage>
</organism>
<dbReference type="Pfam" id="PF12781">
    <property type="entry name" value="AAA_9"/>
    <property type="match status" value="1"/>
</dbReference>
<dbReference type="PANTHER" id="PTHR22878:SF63">
    <property type="entry name" value="DYNEIN AXONEMAL HEAVY CHAIN 10"/>
    <property type="match status" value="1"/>
</dbReference>
<evidence type="ECO:0000259" key="1">
    <source>
        <dbReference type="Pfam" id="PF12781"/>
    </source>
</evidence>
<name>A0A8C3S1K9_CHESE</name>
<dbReference type="GO" id="GO:0030286">
    <property type="term" value="C:dynein complex"/>
    <property type="evidence" value="ECO:0007669"/>
    <property type="project" value="InterPro"/>
</dbReference>
<dbReference type="GO" id="GO:0051959">
    <property type="term" value="F:dynein light intermediate chain binding"/>
    <property type="evidence" value="ECO:0007669"/>
    <property type="project" value="InterPro"/>
</dbReference>
<dbReference type="InterPro" id="IPR026983">
    <property type="entry name" value="DHC"/>
</dbReference>
<proteinExistence type="predicted"/>
<protein>
    <recommendedName>
        <fullName evidence="1">Dynein heavy chain ATP-binding dynein motor region domain-containing protein</fullName>
    </recommendedName>
</protein>
<dbReference type="InterPro" id="IPR035706">
    <property type="entry name" value="AAA_9"/>
</dbReference>
<dbReference type="Ensembl" id="ENSCSRT00000007541.1">
    <property type="protein sequence ID" value="ENSCSRP00000007306.1"/>
    <property type="gene ID" value="ENSCSRG00000005405.1"/>
</dbReference>
<dbReference type="Gene3D" id="3.40.50.300">
    <property type="entry name" value="P-loop containing nucleotide triphosphate hydrolases"/>
    <property type="match status" value="1"/>
</dbReference>
<dbReference type="GO" id="GO:0007018">
    <property type="term" value="P:microtubule-based movement"/>
    <property type="evidence" value="ECO:0007669"/>
    <property type="project" value="InterPro"/>
</dbReference>